<name>A0ABP9KUZ5_9NOCA</name>
<reference evidence="3" key="1">
    <citation type="journal article" date="2019" name="Int. J. Syst. Evol. Microbiol.">
        <title>The Global Catalogue of Microorganisms (GCM) 10K type strain sequencing project: providing services to taxonomists for standard genome sequencing and annotation.</title>
        <authorList>
            <consortium name="The Broad Institute Genomics Platform"/>
            <consortium name="The Broad Institute Genome Sequencing Center for Infectious Disease"/>
            <person name="Wu L."/>
            <person name="Ma J."/>
        </authorList>
    </citation>
    <scope>NUCLEOTIDE SEQUENCE [LARGE SCALE GENOMIC DNA]</scope>
    <source>
        <strain evidence="3">JCM 18298</strain>
    </source>
</reference>
<feature type="region of interest" description="Disordered" evidence="1">
    <location>
        <begin position="1"/>
        <end position="68"/>
    </location>
</feature>
<feature type="compositionally biased region" description="Polar residues" evidence="1">
    <location>
        <begin position="17"/>
        <end position="39"/>
    </location>
</feature>
<comment type="caution">
    <text evidence="2">The sequence shown here is derived from an EMBL/GenBank/DDBJ whole genome shotgun (WGS) entry which is preliminary data.</text>
</comment>
<evidence type="ECO:0000313" key="3">
    <source>
        <dbReference type="Proteomes" id="UP001500603"/>
    </source>
</evidence>
<gene>
    <name evidence="2" type="ORF">GCM10023318_50020</name>
</gene>
<evidence type="ECO:0000313" key="2">
    <source>
        <dbReference type="EMBL" id="GAA5064262.1"/>
    </source>
</evidence>
<sequence>MHHGPLGPNPNHDPAANTPNQNARNPSPNLVRATNTQNRTIRDVKSHKMIHRPTHPDHLITHAPPTRPNHPSPGRICVICFLRTACPSTRREYCLSFDRPSTANMVACVSMSPESRAIRNDCR</sequence>
<keyword evidence="3" id="KW-1185">Reference proteome</keyword>
<accession>A0ABP9KUZ5</accession>
<protein>
    <submittedName>
        <fullName evidence="2">Uncharacterized protein</fullName>
    </submittedName>
</protein>
<organism evidence="2 3">
    <name type="scientific">Nocardia callitridis</name>
    <dbReference type="NCBI Taxonomy" id="648753"/>
    <lineage>
        <taxon>Bacteria</taxon>
        <taxon>Bacillati</taxon>
        <taxon>Actinomycetota</taxon>
        <taxon>Actinomycetes</taxon>
        <taxon>Mycobacteriales</taxon>
        <taxon>Nocardiaceae</taxon>
        <taxon>Nocardia</taxon>
    </lineage>
</organism>
<evidence type="ECO:0000256" key="1">
    <source>
        <dbReference type="SAM" id="MobiDB-lite"/>
    </source>
</evidence>
<dbReference type="EMBL" id="BAABJM010000006">
    <property type="protein sequence ID" value="GAA5064262.1"/>
    <property type="molecule type" value="Genomic_DNA"/>
</dbReference>
<dbReference type="Proteomes" id="UP001500603">
    <property type="component" value="Unassembled WGS sequence"/>
</dbReference>
<proteinExistence type="predicted"/>